<proteinExistence type="predicted"/>
<dbReference type="RefSeq" id="WP_340270687.1">
    <property type="nucleotide sequence ID" value="NZ_JBBEOG010000007.1"/>
</dbReference>
<protein>
    <submittedName>
        <fullName evidence="2">Uncharacterized protein</fullName>
    </submittedName>
</protein>
<keyword evidence="3" id="KW-1185">Reference proteome</keyword>
<sequence>MAEDWSQERARIVAAQAEAAQRAAAKESAAAQALIDRFVAEARERGVAPEPLVAHGPGGRGRYRTGLTGWVLTRDGTVAVDTEGRYYLLRAIGGVRERLTGTRLEPTDPPLVVGKGARDGESMDLDRLLERRLDAG</sequence>
<dbReference type="Proteomes" id="UP001596122">
    <property type="component" value="Unassembled WGS sequence"/>
</dbReference>
<name>A0ABW0GMR2_9MICO</name>
<comment type="caution">
    <text evidence="2">The sequence shown here is derived from an EMBL/GenBank/DDBJ whole genome shotgun (WGS) entry which is preliminary data.</text>
</comment>
<reference evidence="3" key="1">
    <citation type="journal article" date="2019" name="Int. J. Syst. Evol. Microbiol.">
        <title>The Global Catalogue of Microorganisms (GCM) 10K type strain sequencing project: providing services to taxonomists for standard genome sequencing and annotation.</title>
        <authorList>
            <consortium name="The Broad Institute Genomics Platform"/>
            <consortium name="The Broad Institute Genome Sequencing Center for Infectious Disease"/>
            <person name="Wu L."/>
            <person name="Ma J."/>
        </authorList>
    </citation>
    <scope>NUCLEOTIDE SEQUENCE [LARGE SCALE GENOMIC DNA]</scope>
    <source>
        <strain evidence="3">CCUG 43114</strain>
    </source>
</reference>
<accession>A0ABW0GMR2</accession>
<feature type="region of interest" description="Disordered" evidence="1">
    <location>
        <begin position="100"/>
        <end position="119"/>
    </location>
</feature>
<dbReference type="EMBL" id="JBHSLD010000009">
    <property type="protein sequence ID" value="MFC5381235.1"/>
    <property type="molecule type" value="Genomic_DNA"/>
</dbReference>
<evidence type="ECO:0000313" key="2">
    <source>
        <dbReference type="EMBL" id="MFC5381235.1"/>
    </source>
</evidence>
<evidence type="ECO:0000313" key="3">
    <source>
        <dbReference type="Proteomes" id="UP001596122"/>
    </source>
</evidence>
<organism evidence="2 3">
    <name type="scientific">Aquipuribacter nitratireducens</name>
    <dbReference type="NCBI Taxonomy" id="650104"/>
    <lineage>
        <taxon>Bacteria</taxon>
        <taxon>Bacillati</taxon>
        <taxon>Actinomycetota</taxon>
        <taxon>Actinomycetes</taxon>
        <taxon>Micrococcales</taxon>
        <taxon>Intrasporangiaceae</taxon>
        <taxon>Aquipuribacter</taxon>
    </lineage>
</organism>
<evidence type="ECO:0000256" key="1">
    <source>
        <dbReference type="SAM" id="MobiDB-lite"/>
    </source>
</evidence>
<gene>
    <name evidence="2" type="ORF">ACFPJ6_10565</name>
</gene>